<organism evidence="1 2">
    <name type="scientific">Ascaris lumbricoides</name>
    <name type="common">Giant roundworm</name>
    <dbReference type="NCBI Taxonomy" id="6252"/>
    <lineage>
        <taxon>Eukaryota</taxon>
        <taxon>Metazoa</taxon>
        <taxon>Ecdysozoa</taxon>
        <taxon>Nematoda</taxon>
        <taxon>Chromadorea</taxon>
        <taxon>Rhabditida</taxon>
        <taxon>Spirurina</taxon>
        <taxon>Ascaridomorpha</taxon>
        <taxon>Ascaridoidea</taxon>
        <taxon>Ascarididae</taxon>
        <taxon>Ascaris</taxon>
    </lineage>
</organism>
<sequence>MIQRNRKRNNFQTEPTVAKRVWSTTRRTIRHYKPRANNNAHRSTHPTNKPIIIETNKEATTSSSCNQSTSLQMEAHIYLADTIADCNACLPPAGFGQSYYYPPYSGRYAAYGTGAYRGTNTYGNILPPGPYRSEASLDAITSSSALNCRVFDETCRWSNTNEDELDWKVRASSPEAERFIAVLASASLPDASAAVLTSQRSNGWEAGQLVSDQIPCMTSPLQLTATVWRSISSSPYEQPNLQICSRNVRSDLPLSTCNLFPIQNGIPVTVNIPLPKDPLAPTQIVLMGDNFVASDGGAIFLQDLFVDGRIEQDCALAAVDSRRHGESPPATLDPLRPDMLSLPSLSAMSTLNRSPSRLSPPSLTSSPDALFETCITLSCNPSEAECKWRSGRNGWVKALAQRSSNPLTGVHLPPAGINGFLVAPFVNDRIASYQMTSTPVNVPLSAGAAYFCFYEYFATDGMRLAFCIDKAGRNCFYSRNDISIGDRIQDNRRWNFRCVQLPSGSYEVSVLAENRGTNQGDIGFVPVRVARDPSGTDALC</sequence>
<dbReference type="WBParaSite" id="ALUE_0000791101-mRNA-1">
    <property type="protein sequence ID" value="ALUE_0000791101-mRNA-1"/>
    <property type="gene ID" value="ALUE_0000791101"/>
</dbReference>
<protein>
    <submittedName>
        <fullName evidence="2">MAM domain-containing protein</fullName>
    </submittedName>
</protein>
<keyword evidence="1" id="KW-1185">Reference proteome</keyword>
<dbReference type="Proteomes" id="UP000036681">
    <property type="component" value="Unplaced"/>
</dbReference>
<evidence type="ECO:0000313" key="2">
    <source>
        <dbReference type="WBParaSite" id="ALUE_0000791101-mRNA-1"/>
    </source>
</evidence>
<evidence type="ECO:0000313" key="1">
    <source>
        <dbReference type="Proteomes" id="UP000036681"/>
    </source>
</evidence>
<dbReference type="AlphaFoldDB" id="A0A9J2PE10"/>
<reference evidence="2" key="1">
    <citation type="submission" date="2023-03" db="UniProtKB">
        <authorList>
            <consortium name="WormBaseParasite"/>
        </authorList>
    </citation>
    <scope>IDENTIFICATION</scope>
</reference>
<accession>A0A9J2PE10</accession>
<proteinExistence type="predicted"/>
<name>A0A9J2PE10_ASCLU</name>